<protein>
    <submittedName>
        <fullName evidence="2">Uncharacterized protein</fullName>
    </submittedName>
</protein>
<sequence>MGGIRSIRSVAGSSTASGERAGACGSIWVAPSAPRGRDDPGTAAGTTTVVASLERFSPVGCEVAGAHGAAAGRWGAEGRGPATWCAPAGGCGSGDGRAPGEGRWAAARTVGASPSAGWPLAPRPFPAWPPAGAPFGAWPPAVRPFGCSPFPARPSGAGARPAGVRTVGLSSPPGAAGPDGAGRGDGRGDGVGRAPSPSARSAVRTGESGCASPDAACSAPPVSRALSLISGSEEAVASPGDDCRSGMKSVSPRRSDRAEARSVTGTAPYRARCAPWRRRALPVPAGPGRWRPARRPRTGRRVRTAPGHPP</sequence>
<gene>
    <name evidence="2" type="ORF">FHX44_113537</name>
</gene>
<feature type="compositionally biased region" description="Basic residues" evidence="1">
    <location>
        <begin position="291"/>
        <end position="303"/>
    </location>
</feature>
<keyword evidence="3" id="KW-1185">Reference proteome</keyword>
<evidence type="ECO:0000313" key="3">
    <source>
        <dbReference type="Proteomes" id="UP000321261"/>
    </source>
</evidence>
<accession>A0A561SRX3</accession>
<organism evidence="2 3">
    <name type="scientific">Pseudonocardia hierapolitana</name>
    <dbReference type="NCBI Taxonomy" id="1128676"/>
    <lineage>
        <taxon>Bacteria</taxon>
        <taxon>Bacillati</taxon>
        <taxon>Actinomycetota</taxon>
        <taxon>Actinomycetes</taxon>
        <taxon>Pseudonocardiales</taxon>
        <taxon>Pseudonocardiaceae</taxon>
        <taxon>Pseudonocardia</taxon>
    </lineage>
</organism>
<feature type="region of interest" description="Disordered" evidence="1">
    <location>
        <begin position="280"/>
        <end position="310"/>
    </location>
</feature>
<dbReference type="Proteomes" id="UP000321261">
    <property type="component" value="Unassembled WGS sequence"/>
</dbReference>
<reference evidence="2 3" key="1">
    <citation type="submission" date="2019-06" db="EMBL/GenBank/DDBJ databases">
        <title>Sequencing the genomes of 1000 actinobacteria strains.</title>
        <authorList>
            <person name="Klenk H.-P."/>
        </authorList>
    </citation>
    <scope>NUCLEOTIDE SEQUENCE [LARGE SCALE GENOMIC DNA]</scope>
    <source>
        <strain evidence="2 3">DSM 45671</strain>
    </source>
</reference>
<dbReference type="AlphaFoldDB" id="A0A561SRX3"/>
<feature type="region of interest" description="Disordered" evidence="1">
    <location>
        <begin position="1"/>
        <end position="46"/>
    </location>
</feature>
<evidence type="ECO:0000256" key="1">
    <source>
        <dbReference type="SAM" id="MobiDB-lite"/>
    </source>
</evidence>
<feature type="region of interest" description="Disordered" evidence="1">
    <location>
        <begin position="154"/>
        <end position="265"/>
    </location>
</feature>
<proteinExistence type="predicted"/>
<feature type="compositionally biased region" description="Low complexity" evidence="1">
    <location>
        <begin position="208"/>
        <end position="223"/>
    </location>
</feature>
<evidence type="ECO:0000313" key="2">
    <source>
        <dbReference type="EMBL" id="TWF77624.1"/>
    </source>
</evidence>
<dbReference type="EMBL" id="VIWU01000001">
    <property type="protein sequence ID" value="TWF77624.1"/>
    <property type="molecule type" value="Genomic_DNA"/>
</dbReference>
<comment type="caution">
    <text evidence="2">The sequence shown here is derived from an EMBL/GenBank/DDBJ whole genome shotgun (WGS) entry which is preliminary data.</text>
</comment>
<feature type="compositionally biased region" description="Low complexity" evidence="1">
    <location>
        <begin position="154"/>
        <end position="163"/>
    </location>
</feature>
<name>A0A561SRX3_9PSEU</name>